<comment type="caution">
    <text evidence="2">The sequence shown here is derived from an EMBL/GenBank/DDBJ whole genome shotgun (WGS) entry which is preliminary data.</text>
</comment>
<keyword evidence="1" id="KW-1133">Transmembrane helix</keyword>
<sequence>MAERKEKGHISFLNYKQPGTVFNYILNQLITPKISCSDAQTFPPKHKTITMKQHVWFRNVLLVLKQTSACRRREQDRALFVFCLFTFLFSIYLFLSFHADYFNVTMSQNNINSSTAHYTDN</sequence>
<keyword evidence="1" id="KW-0472">Membrane</keyword>
<dbReference type="EMBL" id="JAHRIM010046684">
    <property type="protein sequence ID" value="MEQ2268272.1"/>
    <property type="molecule type" value="Genomic_DNA"/>
</dbReference>
<gene>
    <name evidence="2" type="ORF">XENORESO_018660</name>
</gene>
<organism evidence="2 3">
    <name type="scientific">Xenotaenia resolanae</name>
    <dbReference type="NCBI Taxonomy" id="208358"/>
    <lineage>
        <taxon>Eukaryota</taxon>
        <taxon>Metazoa</taxon>
        <taxon>Chordata</taxon>
        <taxon>Craniata</taxon>
        <taxon>Vertebrata</taxon>
        <taxon>Euteleostomi</taxon>
        <taxon>Actinopterygii</taxon>
        <taxon>Neopterygii</taxon>
        <taxon>Teleostei</taxon>
        <taxon>Neoteleostei</taxon>
        <taxon>Acanthomorphata</taxon>
        <taxon>Ovalentaria</taxon>
        <taxon>Atherinomorphae</taxon>
        <taxon>Cyprinodontiformes</taxon>
        <taxon>Goodeidae</taxon>
        <taxon>Xenotaenia</taxon>
    </lineage>
</organism>
<evidence type="ECO:0000313" key="3">
    <source>
        <dbReference type="Proteomes" id="UP001444071"/>
    </source>
</evidence>
<keyword evidence="1" id="KW-0812">Transmembrane</keyword>
<name>A0ABV0WH11_9TELE</name>
<evidence type="ECO:0000313" key="2">
    <source>
        <dbReference type="EMBL" id="MEQ2268272.1"/>
    </source>
</evidence>
<reference evidence="2 3" key="1">
    <citation type="submission" date="2021-06" db="EMBL/GenBank/DDBJ databases">
        <authorList>
            <person name="Palmer J.M."/>
        </authorList>
    </citation>
    <scope>NUCLEOTIDE SEQUENCE [LARGE SCALE GENOMIC DNA]</scope>
    <source>
        <strain evidence="2 3">XR_2019</strain>
        <tissue evidence="2">Muscle</tissue>
    </source>
</reference>
<evidence type="ECO:0000256" key="1">
    <source>
        <dbReference type="SAM" id="Phobius"/>
    </source>
</evidence>
<proteinExistence type="predicted"/>
<feature type="transmembrane region" description="Helical" evidence="1">
    <location>
        <begin position="78"/>
        <end position="99"/>
    </location>
</feature>
<accession>A0ABV0WH11</accession>
<dbReference type="Proteomes" id="UP001444071">
    <property type="component" value="Unassembled WGS sequence"/>
</dbReference>
<protein>
    <submittedName>
        <fullName evidence="2">Uncharacterized protein</fullName>
    </submittedName>
</protein>
<keyword evidence="3" id="KW-1185">Reference proteome</keyword>